<dbReference type="HOGENOM" id="CLU_166069_0_0_9"/>
<evidence type="ECO:0000256" key="1">
    <source>
        <dbReference type="SAM" id="Phobius"/>
    </source>
</evidence>
<organism evidence="2 3">
    <name type="scientific">Lacticaseibacillus rhamnosus (strain LMS2-1)</name>
    <dbReference type="NCBI Taxonomy" id="525361"/>
    <lineage>
        <taxon>Bacteria</taxon>
        <taxon>Bacillati</taxon>
        <taxon>Bacillota</taxon>
        <taxon>Bacilli</taxon>
        <taxon>Lactobacillales</taxon>
        <taxon>Lactobacillaceae</taxon>
        <taxon>Lacticaseibacillus</taxon>
    </lineage>
</organism>
<protein>
    <submittedName>
        <fullName evidence="2">Uncharacterized protein</fullName>
    </submittedName>
</protein>
<comment type="caution">
    <text evidence="2">The sequence shown here is derived from an EMBL/GenBank/DDBJ whole genome shotgun (WGS) entry which is preliminary data.</text>
</comment>
<evidence type="ECO:0000313" key="2">
    <source>
        <dbReference type="EMBL" id="EEN79293.1"/>
    </source>
</evidence>
<feature type="transmembrane region" description="Helical" evidence="1">
    <location>
        <begin position="46"/>
        <end position="69"/>
    </location>
</feature>
<keyword evidence="1" id="KW-1133">Transmembrane helix</keyword>
<dbReference type="AlphaFoldDB" id="C2K006"/>
<reference evidence="2" key="1">
    <citation type="submission" date="2009-01" db="EMBL/GenBank/DDBJ databases">
        <authorList>
            <person name="Qin X."/>
            <person name="Bachman B."/>
            <person name="Battles P."/>
            <person name="Bell A."/>
            <person name="Bess C."/>
            <person name="Bickham C."/>
            <person name="Chaboub L."/>
            <person name="Chen D."/>
            <person name="Coyle M."/>
            <person name="Deiros D.R."/>
            <person name="Dinh H."/>
            <person name="Forbes L."/>
            <person name="Fowler G."/>
            <person name="Francisco L."/>
            <person name="Fu Q."/>
            <person name="Gubbala S."/>
            <person name="Hale W."/>
            <person name="Han Y."/>
            <person name="Hemphill L."/>
            <person name="Highlander S.K."/>
            <person name="Hirani K."/>
            <person name="Hogues M."/>
            <person name="Jackson L."/>
            <person name="Jakkamsetti A."/>
            <person name="Javaid M."/>
            <person name="Jiang H."/>
            <person name="Korchina V."/>
            <person name="Kovar C."/>
            <person name="Lara F."/>
            <person name="Lee S."/>
            <person name="Mata R."/>
            <person name="Mathew T."/>
            <person name="Moen C."/>
            <person name="Morales K."/>
            <person name="Munidasa M."/>
            <person name="Nazareth L."/>
            <person name="Ngo R."/>
            <person name="Nguyen L."/>
            <person name="Okwuonu G."/>
            <person name="Ongeri F."/>
            <person name="Patil S."/>
            <person name="Petrosino J."/>
            <person name="Pham C."/>
            <person name="Pham P."/>
            <person name="Pu L.-L."/>
            <person name="Puazo M."/>
            <person name="Raj R."/>
            <person name="Reid J."/>
            <person name="Rouhana J."/>
            <person name="Saada N."/>
            <person name="Shang Y."/>
            <person name="Simmons D."/>
            <person name="Thornton R."/>
            <person name="Warren J."/>
            <person name="Weissenberger G."/>
            <person name="Zhang J."/>
            <person name="Zhang L."/>
            <person name="Zhou C."/>
            <person name="Zhu D."/>
            <person name="Muzny D."/>
            <person name="Worley K."/>
            <person name="Gibbs R."/>
        </authorList>
    </citation>
    <scope>NUCLEOTIDE SEQUENCE [LARGE SCALE GENOMIC DNA]</scope>
    <source>
        <strain evidence="2">LMS2-1</strain>
    </source>
</reference>
<evidence type="ECO:0000313" key="3">
    <source>
        <dbReference type="Proteomes" id="UP000004525"/>
    </source>
</evidence>
<keyword evidence="3" id="KW-1185">Reference proteome</keyword>
<gene>
    <name evidence="2" type="ORF">HMPREF0539_2491</name>
</gene>
<feature type="transmembrane region" description="Helical" evidence="1">
    <location>
        <begin position="75"/>
        <end position="97"/>
    </location>
</feature>
<keyword evidence="1" id="KW-0472">Membrane</keyword>
<feature type="transmembrane region" description="Helical" evidence="1">
    <location>
        <begin position="12"/>
        <end position="34"/>
    </location>
</feature>
<dbReference type="EMBL" id="ACIZ01000101">
    <property type="protein sequence ID" value="EEN79293.1"/>
    <property type="molecule type" value="Genomic_DNA"/>
</dbReference>
<sequence length="127" mass="14483">MNLTSRLEVLPMIEFLLELFSDIIFEFLLAPIFMPEFDLTASPKFNGFRMVLTSLIDGGITAAGAWLLIESLTADPISIMIVFVAAVLLLAGLFMWYRVSIRFFNYRRALVKERAEKIAAEKPYQEL</sequence>
<name>C2K006_LACRM</name>
<dbReference type="Proteomes" id="UP000004525">
    <property type="component" value="Unassembled WGS sequence"/>
</dbReference>
<proteinExistence type="predicted"/>
<keyword evidence="1" id="KW-0812">Transmembrane</keyword>
<accession>C2K006</accession>